<evidence type="ECO:0000313" key="3">
    <source>
        <dbReference type="EMBL" id="TWO29294.1"/>
    </source>
</evidence>
<dbReference type="EMBL" id="VOAV01000018">
    <property type="protein sequence ID" value="TWO29294.1"/>
    <property type="molecule type" value="Genomic_DNA"/>
</dbReference>
<dbReference type="PIRSF" id="PIRSF004553">
    <property type="entry name" value="CHP00095"/>
    <property type="match status" value="1"/>
</dbReference>
<dbReference type="PANTHER" id="PTHR43542">
    <property type="entry name" value="METHYLTRANSFERASE"/>
    <property type="match status" value="1"/>
</dbReference>
<evidence type="ECO:0000256" key="2">
    <source>
        <dbReference type="ARBA" id="ARBA00022679"/>
    </source>
</evidence>
<dbReference type="EC" id="2.1.1.171" evidence="3"/>
<sequence length="193" mass="21501">MNMKNSLFTTISSGKYKGKKLNLPSLSTTRSTKSIVKESVFNSLQNDIYNSVFIELFGGSGLMAATAVSNHAQKAYAIELDRAAFNILKSNFATLNDEALIAINGDTFELTPKIVSENIEQNTILYIDPPFDIRDGFDGIYTKIYKMLSKMDLNIAIIEHISAHTTPQTIGKLNLYKSRKFGNTTLSYYSKCI</sequence>
<name>A0ABY3G998_9BACT</name>
<proteinExistence type="predicted"/>
<dbReference type="GO" id="GO:0052913">
    <property type="term" value="F:16S rRNA (guanine(966)-N(2))-methyltransferase activity"/>
    <property type="evidence" value="ECO:0007669"/>
    <property type="project" value="UniProtKB-EC"/>
</dbReference>
<reference evidence="3 4" key="1">
    <citation type="submission" date="2019-07" db="EMBL/GenBank/DDBJ databases">
        <title>Rapid identification of Enteric Bacteria from Whole Genome Sequences (WGS) using Average Nucleotide Identity (ANI).</title>
        <authorList>
            <person name="Lane C."/>
        </authorList>
    </citation>
    <scope>NUCLEOTIDE SEQUENCE [LARGE SCALE GENOMIC DNA]</scope>
    <source>
        <strain evidence="3 4">2013D-9588</strain>
    </source>
</reference>
<comment type="caution">
    <text evidence="3">The sequence shown here is derived from an EMBL/GenBank/DDBJ whole genome shotgun (WGS) entry which is preliminary data.</text>
</comment>
<protein>
    <submittedName>
        <fullName evidence="3">16S rRNA (Guanine(966)-N(2))-methyltransferase RsmD</fullName>
        <ecNumber evidence="3">2.1.1.171</ecNumber>
    </submittedName>
</protein>
<dbReference type="PANTHER" id="PTHR43542:SF1">
    <property type="entry name" value="METHYLTRANSFERASE"/>
    <property type="match status" value="1"/>
</dbReference>
<dbReference type="Pfam" id="PF03602">
    <property type="entry name" value="Cons_hypoth95"/>
    <property type="match status" value="1"/>
</dbReference>
<dbReference type="InterPro" id="IPR004398">
    <property type="entry name" value="RNA_MeTrfase_RsmD"/>
</dbReference>
<evidence type="ECO:0000256" key="1">
    <source>
        <dbReference type="ARBA" id="ARBA00022603"/>
    </source>
</evidence>
<gene>
    <name evidence="3" type="primary">rsmD</name>
    <name evidence="3" type="ORF">XK09_04880</name>
</gene>
<evidence type="ECO:0000313" key="4">
    <source>
        <dbReference type="Proteomes" id="UP000321599"/>
    </source>
</evidence>
<keyword evidence="1 3" id="KW-0489">Methyltransferase</keyword>
<dbReference type="Proteomes" id="UP000321599">
    <property type="component" value="Unassembled WGS sequence"/>
</dbReference>
<dbReference type="Gene3D" id="3.40.50.150">
    <property type="entry name" value="Vaccinia Virus protein VP39"/>
    <property type="match status" value="1"/>
</dbReference>
<keyword evidence="2 3" id="KW-0808">Transferase</keyword>
<dbReference type="NCBIfam" id="TIGR00095">
    <property type="entry name" value="16S rRNA (guanine(966)-N(2))-methyltransferase RsmD"/>
    <property type="match status" value="1"/>
</dbReference>
<dbReference type="InterPro" id="IPR029063">
    <property type="entry name" value="SAM-dependent_MTases_sf"/>
</dbReference>
<keyword evidence="4" id="KW-1185">Reference proteome</keyword>
<accession>A0ABY3G998</accession>
<dbReference type="CDD" id="cd02440">
    <property type="entry name" value="AdoMet_MTases"/>
    <property type="match status" value="1"/>
</dbReference>
<organism evidence="3 4">
    <name type="scientific">Campylobacter lanienae</name>
    <dbReference type="NCBI Taxonomy" id="75658"/>
    <lineage>
        <taxon>Bacteria</taxon>
        <taxon>Pseudomonadati</taxon>
        <taxon>Campylobacterota</taxon>
        <taxon>Epsilonproteobacteria</taxon>
        <taxon>Campylobacterales</taxon>
        <taxon>Campylobacteraceae</taxon>
        <taxon>Campylobacter</taxon>
    </lineage>
</organism>
<dbReference type="SUPFAM" id="SSF53335">
    <property type="entry name" value="S-adenosyl-L-methionine-dependent methyltransferases"/>
    <property type="match status" value="1"/>
</dbReference>